<dbReference type="Pfam" id="PF13020">
    <property type="entry name" value="NOV_C"/>
    <property type="match status" value="1"/>
</dbReference>
<name>A0AAW6U003_9BACT</name>
<reference evidence="2" key="1">
    <citation type="submission" date="2023-05" db="EMBL/GenBank/DDBJ databases">
        <title>Anaerotaeda fermentans gen. nov., sp. nov., a novel anaerobic planctomycete of the new family within the order Sedimentisphaerales isolated from Taman Peninsula, Russia.</title>
        <authorList>
            <person name="Khomyakova M.A."/>
            <person name="Merkel A.Y."/>
            <person name="Slobodkin A.I."/>
        </authorList>
    </citation>
    <scope>NUCLEOTIDE SEQUENCE</scope>
    <source>
        <strain evidence="2">M17dextr</strain>
    </source>
</reference>
<feature type="domain" description="Protein NO VEIN C-terminal" evidence="1">
    <location>
        <begin position="156"/>
        <end position="223"/>
    </location>
</feature>
<evidence type="ECO:0000313" key="2">
    <source>
        <dbReference type="EMBL" id="MDI6451157.1"/>
    </source>
</evidence>
<dbReference type="InterPro" id="IPR024975">
    <property type="entry name" value="NOV_C"/>
</dbReference>
<accession>A0AAW6U003</accession>
<gene>
    <name evidence="2" type="ORF">QJ522_18995</name>
</gene>
<organism evidence="2 3">
    <name type="scientific">Anaerobaca lacustris</name>
    <dbReference type="NCBI Taxonomy" id="3044600"/>
    <lineage>
        <taxon>Bacteria</taxon>
        <taxon>Pseudomonadati</taxon>
        <taxon>Planctomycetota</taxon>
        <taxon>Phycisphaerae</taxon>
        <taxon>Sedimentisphaerales</taxon>
        <taxon>Anaerobacaceae</taxon>
        <taxon>Anaerobaca</taxon>
    </lineage>
</organism>
<evidence type="ECO:0000259" key="1">
    <source>
        <dbReference type="Pfam" id="PF13020"/>
    </source>
</evidence>
<sequence length="255" mass="28820">MGDSKKDRLGTVAIIVGYAMSRLDERYLVAQGVKTWRTAFSRAAEILGVPPASLKNLRDEFDPFHDNSRRGWRHRPIRPNRQRVMGDLSELSDDALVECVNRILGRDEKATDELFDSLVGVRAPAHNVAERLFTGRRAENLFLENCESWIGVLRPNVVDRRDSALGFDFGIAGMPQRAIEIKGLKGLSGAIQFTDREWSEAKVRGNEYWLVVVGNVAATPVFKLWKDPQRVLPAQCRYQRSVAAVWTSRVALETR</sequence>
<dbReference type="AlphaFoldDB" id="A0AAW6U003"/>
<proteinExistence type="predicted"/>
<dbReference type="EMBL" id="JASCXX010000029">
    <property type="protein sequence ID" value="MDI6451157.1"/>
    <property type="molecule type" value="Genomic_DNA"/>
</dbReference>
<evidence type="ECO:0000313" key="3">
    <source>
        <dbReference type="Proteomes" id="UP001431776"/>
    </source>
</evidence>
<protein>
    <submittedName>
        <fullName evidence="2">DUF3883 domain-containing protein</fullName>
    </submittedName>
</protein>
<keyword evidence="3" id="KW-1185">Reference proteome</keyword>
<dbReference type="Proteomes" id="UP001431776">
    <property type="component" value="Unassembled WGS sequence"/>
</dbReference>
<dbReference type="RefSeq" id="WP_349246566.1">
    <property type="nucleotide sequence ID" value="NZ_JASCXX010000029.1"/>
</dbReference>
<comment type="caution">
    <text evidence="2">The sequence shown here is derived from an EMBL/GenBank/DDBJ whole genome shotgun (WGS) entry which is preliminary data.</text>
</comment>